<keyword evidence="11" id="KW-1185">Reference proteome</keyword>
<evidence type="ECO:0000256" key="8">
    <source>
        <dbReference type="SAM" id="MobiDB-lite"/>
    </source>
</evidence>
<dbReference type="GO" id="GO:0030687">
    <property type="term" value="C:preribosome, large subunit precursor"/>
    <property type="evidence" value="ECO:0007669"/>
    <property type="project" value="TreeGrafter"/>
</dbReference>
<keyword evidence="3" id="KW-0690">Ribosome biogenesis</keyword>
<reference evidence="10 11" key="1">
    <citation type="submission" date="2014-04" db="EMBL/GenBank/DDBJ databases">
        <authorList>
            <consortium name="DOE Joint Genome Institute"/>
            <person name="Kuo A."/>
            <person name="Girlanda M."/>
            <person name="Perotto S."/>
            <person name="Kohler A."/>
            <person name="Nagy L.G."/>
            <person name="Floudas D."/>
            <person name="Copeland A."/>
            <person name="Barry K.W."/>
            <person name="Cichocki N."/>
            <person name="Veneault-Fourrey C."/>
            <person name="LaButti K."/>
            <person name="Lindquist E.A."/>
            <person name="Lipzen A."/>
            <person name="Lundell T."/>
            <person name="Morin E."/>
            <person name="Murat C."/>
            <person name="Sun H."/>
            <person name="Tunlid A."/>
            <person name="Henrissat B."/>
            <person name="Grigoriev I.V."/>
            <person name="Hibbett D.S."/>
            <person name="Martin F."/>
            <person name="Nordberg H.P."/>
            <person name="Cantor M.N."/>
            <person name="Hua S.X."/>
        </authorList>
    </citation>
    <scope>NUCLEOTIDE SEQUENCE [LARGE SCALE GENOMIC DNA]</scope>
    <source>
        <strain evidence="10 11">MUT 4182</strain>
    </source>
</reference>
<dbReference type="AlphaFoldDB" id="A0A0C3MBY5"/>
<dbReference type="GO" id="GO:0003676">
    <property type="term" value="F:nucleic acid binding"/>
    <property type="evidence" value="ECO:0007669"/>
    <property type="project" value="InterPro"/>
</dbReference>
<dbReference type="GO" id="GO:0042273">
    <property type="term" value="P:ribosomal large subunit biogenesis"/>
    <property type="evidence" value="ECO:0007669"/>
    <property type="project" value="TreeGrafter"/>
</dbReference>
<evidence type="ECO:0000256" key="4">
    <source>
        <dbReference type="ARBA" id="ARBA00022723"/>
    </source>
</evidence>
<dbReference type="GO" id="GO:0008270">
    <property type="term" value="F:zinc ion binding"/>
    <property type="evidence" value="ECO:0007669"/>
    <property type="project" value="InterPro"/>
</dbReference>
<evidence type="ECO:0000256" key="5">
    <source>
        <dbReference type="ARBA" id="ARBA00022737"/>
    </source>
</evidence>
<dbReference type="Gene3D" id="3.30.160.60">
    <property type="entry name" value="Classic Zinc Finger"/>
    <property type="match status" value="1"/>
</dbReference>
<feature type="compositionally biased region" description="Acidic residues" evidence="8">
    <location>
        <begin position="282"/>
        <end position="297"/>
    </location>
</feature>
<evidence type="ECO:0000256" key="7">
    <source>
        <dbReference type="ARBA" id="ARBA00034126"/>
    </source>
</evidence>
<evidence type="ECO:0000259" key="9">
    <source>
        <dbReference type="PROSITE" id="PS00028"/>
    </source>
</evidence>
<keyword evidence="5" id="KW-0677">Repeat</keyword>
<evidence type="ECO:0000256" key="6">
    <source>
        <dbReference type="ARBA" id="ARBA00022833"/>
    </source>
</evidence>
<feature type="region of interest" description="Disordered" evidence="8">
    <location>
        <begin position="88"/>
        <end position="132"/>
    </location>
</feature>
<dbReference type="PANTHER" id="PTHR13182:SF8">
    <property type="entry name" value="CYTOPLASMIC 60S SUBUNIT BIOGENESIS FACTOR ZNF622"/>
    <property type="match status" value="1"/>
</dbReference>
<dbReference type="InterPro" id="IPR003604">
    <property type="entry name" value="Matrin/U1-like-C_Znf_C2H2"/>
</dbReference>
<protein>
    <recommendedName>
        <fullName evidence="9">C2H2-type domain-containing protein</fullName>
    </recommendedName>
</protein>
<dbReference type="InterPro" id="IPR013087">
    <property type="entry name" value="Znf_C2H2_type"/>
</dbReference>
<dbReference type="InterPro" id="IPR036236">
    <property type="entry name" value="Znf_C2H2_sf"/>
</dbReference>
<dbReference type="Pfam" id="PF12756">
    <property type="entry name" value="zf-C2H2_2"/>
    <property type="match status" value="1"/>
</dbReference>
<dbReference type="InterPro" id="IPR040025">
    <property type="entry name" value="Znf622/Rei1/Reh1"/>
</dbReference>
<evidence type="ECO:0000256" key="3">
    <source>
        <dbReference type="ARBA" id="ARBA00022517"/>
    </source>
</evidence>
<feature type="domain" description="C2H2-type" evidence="9">
    <location>
        <begin position="73"/>
        <end position="95"/>
    </location>
</feature>
<comment type="subcellular location">
    <subcellularLocation>
        <location evidence="1">Cytoplasm</location>
    </subcellularLocation>
</comment>
<feature type="region of interest" description="Disordered" evidence="8">
    <location>
        <begin position="261"/>
        <end position="297"/>
    </location>
</feature>
<dbReference type="Proteomes" id="UP000054248">
    <property type="component" value="Unassembled WGS sequence"/>
</dbReference>
<evidence type="ECO:0000256" key="1">
    <source>
        <dbReference type="ARBA" id="ARBA00004496"/>
    </source>
</evidence>
<dbReference type="OrthoDB" id="19329at2759"/>
<dbReference type="HOGENOM" id="CLU_018787_1_0_1"/>
<evidence type="ECO:0000313" key="10">
    <source>
        <dbReference type="EMBL" id="KIO31262.1"/>
    </source>
</evidence>
<dbReference type="PANTHER" id="PTHR13182">
    <property type="entry name" value="ZINC FINGER PROTEIN 622"/>
    <property type="match status" value="1"/>
</dbReference>
<keyword evidence="6" id="KW-0862">Zinc</keyword>
<dbReference type="EMBL" id="KN822964">
    <property type="protein sequence ID" value="KIO31262.1"/>
    <property type="molecule type" value="Genomic_DNA"/>
</dbReference>
<evidence type="ECO:0000313" key="11">
    <source>
        <dbReference type="Proteomes" id="UP000054248"/>
    </source>
</evidence>
<keyword evidence="2" id="KW-0963">Cytoplasm</keyword>
<dbReference type="InterPro" id="IPR041661">
    <property type="entry name" value="ZN622/Rei1/Reh1_Znf-C2H2"/>
</dbReference>
<dbReference type="Pfam" id="PF12874">
    <property type="entry name" value="zf-met"/>
    <property type="match status" value="1"/>
</dbReference>
<proteinExistence type="inferred from homology"/>
<evidence type="ECO:0000256" key="2">
    <source>
        <dbReference type="ARBA" id="ARBA00022490"/>
    </source>
</evidence>
<keyword evidence="4" id="KW-0479">Metal-binding</keyword>
<accession>A0A0C3MBY5</accession>
<dbReference type="STRING" id="1051891.A0A0C3MBY5"/>
<name>A0A0C3MBY5_9AGAM</name>
<dbReference type="SMART" id="SM00451">
    <property type="entry name" value="ZnF_U1"/>
    <property type="match status" value="2"/>
</dbReference>
<dbReference type="GO" id="GO:0005737">
    <property type="term" value="C:cytoplasm"/>
    <property type="evidence" value="ECO:0007669"/>
    <property type="project" value="UniProtKB-SubCell"/>
</dbReference>
<organism evidence="10 11">
    <name type="scientific">Tulasnella calospora MUT 4182</name>
    <dbReference type="NCBI Taxonomy" id="1051891"/>
    <lineage>
        <taxon>Eukaryota</taxon>
        <taxon>Fungi</taxon>
        <taxon>Dikarya</taxon>
        <taxon>Basidiomycota</taxon>
        <taxon>Agaricomycotina</taxon>
        <taxon>Agaricomycetes</taxon>
        <taxon>Cantharellales</taxon>
        <taxon>Tulasnellaceae</taxon>
        <taxon>Tulasnella</taxon>
    </lineage>
</organism>
<sequence length="443" mass="49345">MENSNPQYTCISCAIAFITADDQRGHYKSDHHRYNMKRRVAGLPPVTAHAFNEKVLERRAETALTTSATGKTCRICRKVYTTENAYRSHIASKKHRDAEAAQGPTTESHPTPSKTENAQKPPPLQPVAKLVTDDPGTCDTSIEARISASRNRIPPTTCLFCALSSESIEANVTHMTRQHGFFIPDTEYLLDLPGLLTYLGDKIAVSNVCIWCNGRGRAFHSLDAVRKHMLDKSHCKIAYDSQDDRLDVSDYYDFTSSYAVPSSGTTPTPHAMLGRKRSPANENDDEQWEDDETVPEEEVDEIVEEGNEGDEDIPDGARVAYGDTPYELVLPSGARIGHRSLKRYYVQKFSDPLPNVSGFENSDSVVVRRLLKESRTGLIPASGGGFGGSGRGMMTIKANSIHQAKEAGRHIKEHRDARVKDQFRIKAGFKANHQKHYRDQLLQ</sequence>
<feature type="compositionally biased region" description="Polar residues" evidence="8">
    <location>
        <begin position="103"/>
        <end position="118"/>
    </location>
</feature>
<reference evidence="11" key="2">
    <citation type="submission" date="2015-01" db="EMBL/GenBank/DDBJ databases">
        <title>Evolutionary Origins and Diversification of the Mycorrhizal Mutualists.</title>
        <authorList>
            <consortium name="DOE Joint Genome Institute"/>
            <consortium name="Mycorrhizal Genomics Consortium"/>
            <person name="Kohler A."/>
            <person name="Kuo A."/>
            <person name="Nagy L.G."/>
            <person name="Floudas D."/>
            <person name="Copeland A."/>
            <person name="Barry K.W."/>
            <person name="Cichocki N."/>
            <person name="Veneault-Fourrey C."/>
            <person name="LaButti K."/>
            <person name="Lindquist E.A."/>
            <person name="Lipzen A."/>
            <person name="Lundell T."/>
            <person name="Morin E."/>
            <person name="Murat C."/>
            <person name="Riley R."/>
            <person name="Ohm R."/>
            <person name="Sun H."/>
            <person name="Tunlid A."/>
            <person name="Henrissat B."/>
            <person name="Grigoriev I.V."/>
            <person name="Hibbett D.S."/>
            <person name="Martin F."/>
        </authorList>
    </citation>
    <scope>NUCLEOTIDE SEQUENCE [LARGE SCALE GENOMIC DNA]</scope>
    <source>
        <strain evidence="11">MUT 4182</strain>
    </source>
</reference>
<dbReference type="SMART" id="SM00355">
    <property type="entry name" value="ZnF_C2H2"/>
    <property type="match status" value="4"/>
</dbReference>
<dbReference type="PROSITE" id="PS00028">
    <property type="entry name" value="ZINC_FINGER_C2H2_1"/>
    <property type="match status" value="1"/>
</dbReference>
<gene>
    <name evidence="10" type="ORF">M407DRAFT_19641</name>
</gene>
<comment type="similarity">
    <text evidence="7">Belongs to the REI1 family.</text>
</comment>
<dbReference type="SUPFAM" id="SSF57667">
    <property type="entry name" value="beta-beta-alpha zinc fingers"/>
    <property type="match status" value="2"/>
</dbReference>